<reference evidence="2 3" key="1">
    <citation type="submission" date="2019-03" db="EMBL/GenBank/DDBJ databases">
        <title>Genomic Encyclopedia of Type Strains, Phase III (KMG-III): the genomes of soil and plant-associated and newly described type strains.</title>
        <authorList>
            <person name="Whitman W."/>
        </authorList>
    </citation>
    <scope>NUCLEOTIDE SEQUENCE [LARGE SCALE GENOMIC DNA]</scope>
    <source>
        <strain evidence="2 3">VKM Ac-2575</strain>
    </source>
</reference>
<dbReference type="Gene3D" id="3.30.720.120">
    <property type="match status" value="1"/>
</dbReference>
<evidence type="ECO:0000313" key="3">
    <source>
        <dbReference type="Proteomes" id="UP000295151"/>
    </source>
</evidence>
<dbReference type="AlphaFoldDB" id="A0A4V3FJN1"/>
<dbReference type="InterPro" id="IPR004360">
    <property type="entry name" value="Glyas_Fos-R_dOase_dom"/>
</dbReference>
<evidence type="ECO:0000313" key="2">
    <source>
        <dbReference type="EMBL" id="TDU86933.1"/>
    </source>
</evidence>
<dbReference type="InterPro" id="IPR029068">
    <property type="entry name" value="Glyas_Bleomycin-R_OHBP_Dase"/>
</dbReference>
<dbReference type="PANTHER" id="PTHR34109">
    <property type="entry name" value="BNAUNNG04460D PROTEIN-RELATED"/>
    <property type="match status" value="1"/>
</dbReference>
<dbReference type="PROSITE" id="PS51819">
    <property type="entry name" value="VOC"/>
    <property type="match status" value="1"/>
</dbReference>
<organism evidence="2 3">
    <name type="scientific">Kribbella voronezhensis</name>
    <dbReference type="NCBI Taxonomy" id="2512212"/>
    <lineage>
        <taxon>Bacteria</taxon>
        <taxon>Bacillati</taxon>
        <taxon>Actinomycetota</taxon>
        <taxon>Actinomycetes</taxon>
        <taxon>Propionibacteriales</taxon>
        <taxon>Kribbellaceae</taxon>
        <taxon>Kribbella</taxon>
    </lineage>
</organism>
<dbReference type="PANTHER" id="PTHR34109:SF1">
    <property type="entry name" value="VOC DOMAIN-CONTAINING PROTEIN"/>
    <property type="match status" value="1"/>
</dbReference>
<dbReference type="Gene3D" id="3.30.720.110">
    <property type="match status" value="1"/>
</dbReference>
<dbReference type="Proteomes" id="UP000295151">
    <property type="component" value="Unassembled WGS sequence"/>
</dbReference>
<dbReference type="OrthoDB" id="9809391at2"/>
<dbReference type="SUPFAM" id="SSF54593">
    <property type="entry name" value="Glyoxalase/Bleomycin resistance protein/Dihydroxybiphenyl dioxygenase"/>
    <property type="match status" value="1"/>
</dbReference>
<evidence type="ECO:0000259" key="1">
    <source>
        <dbReference type="PROSITE" id="PS51819"/>
    </source>
</evidence>
<dbReference type="RefSeq" id="WP_133976792.1">
    <property type="nucleotide sequence ID" value="NZ_SOCE01000001.1"/>
</dbReference>
<gene>
    <name evidence="2" type="ORF">EV138_0450</name>
</gene>
<keyword evidence="3" id="KW-1185">Reference proteome</keyword>
<accession>A0A4V3FJN1</accession>
<dbReference type="Pfam" id="PF00903">
    <property type="entry name" value="Glyoxalase"/>
    <property type="match status" value="1"/>
</dbReference>
<sequence length="142" mass="14861">MDTKNVTGVWPTLVYANGQAALKFLTEGLGFTLTASYAGAAPESIAHAELAWPTGGGVMVSSADAKDTSDEFSAFADRTQSVYLVHDDPDRVFATATAAGATVVRAMREEDYGSRGFTIADPEGNLWSVGTYGGELSTGVEQ</sequence>
<dbReference type="InterPro" id="IPR037523">
    <property type="entry name" value="VOC_core"/>
</dbReference>
<comment type="caution">
    <text evidence="2">The sequence shown here is derived from an EMBL/GenBank/DDBJ whole genome shotgun (WGS) entry which is preliminary data.</text>
</comment>
<proteinExistence type="predicted"/>
<protein>
    <submittedName>
        <fullName evidence="2">Putative glyoxalase superfamily protein PhnB</fullName>
    </submittedName>
</protein>
<dbReference type="EMBL" id="SOCE01000001">
    <property type="protein sequence ID" value="TDU86933.1"/>
    <property type="molecule type" value="Genomic_DNA"/>
</dbReference>
<name>A0A4V3FJN1_9ACTN</name>
<feature type="domain" description="VOC" evidence="1">
    <location>
        <begin position="7"/>
        <end position="132"/>
    </location>
</feature>